<evidence type="ECO:0000256" key="4">
    <source>
        <dbReference type="ARBA" id="ARBA00022692"/>
    </source>
</evidence>
<evidence type="ECO:0000256" key="5">
    <source>
        <dbReference type="ARBA" id="ARBA00022989"/>
    </source>
</evidence>
<sequence length="313" mass="32965">MLGFLGRRIVSGVVLVFAITTLAFLLLYLGSGDIARRILGQTATQEQVTAKAHELGLDRPIWEQYTGWLGNALSGNLGRSWFSGQLVIDGVTNRLTVTLSLVIGATIITALIAVVLGVWAALAGGWVDRTIQFLTVLGMAVPGFLIAVALVVVFAINLGWFNATGYTSIADDAFAWARSVTLPIVALSIGGASAVTQQIRGSVVDALQRDYVRTLRSRGLSTRSVVFKHVLRNAVGPALAVLNVQFVGMLGGAVIVEQVFQMPGLGQLAVGATTQGDVPIVMGLVVTTAIIVIVVNLVIDIAQGLLNPKVRLA</sequence>
<evidence type="ECO:0000256" key="6">
    <source>
        <dbReference type="ARBA" id="ARBA00023136"/>
    </source>
</evidence>
<evidence type="ECO:0000313" key="10">
    <source>
        <dbReference type="Proteomes" id="UP000188145"/>
    </source>
</evidence>
<keyword evidence="3" id="KW-1003">Cell membrane</keyword>
<comment type="similarity">
    <text evidence="7">Belongs to the binding-protein-dependent transport system permease family.</text>
</comment>
<keyword evidence="10" id="KW-1185">Reference proteome</keyword>
<keyword evidence="5 7" id="KW-1133">Transmembrane helix</keyword>
<dbReference type="InterPro" id="IPR000515">
    <property type="entry name" value="MetI-like"/>
</dbReference>
<reference evidence="10" key="1">
    <citation type="submission" date="2017-02" db="EMBL/GenBank/DDBJ databases">
        <title>Tessaracoccus aquaemaris sp. nov., isolated from the intestine of a Korean rockfish, Sebastes schlegelii, in a marine aquaculture pond.</title>
        <authorList>
            <person name="Tak E.J."/>
            <person name="Bae J.-W."/>
        </authorList>
    </citation>
    <scope>NUCLEOTIDE SEQUENCE [LARGE SCALE GENOMIC DNA]</scope>
    <source>
        <strain evidence="10">NSG39</strain>
    </source>
</reference>
<feature type="transmembrane region" description="Helical" evidence="7">
    <location>
        <begin position="134"/>
        <end position="161"/>
    </location>
</feature>
<dbReference type="Gene3D" id="1.10.3720.10">
    <property type="entry name" value="MetI-like"/>
    <property type="match status" value="1"/>
</dbReference>
<feature type="domain" description="ABC transmembrane type-1" evidence="8">
    <location>
        <begin position="95"/>
        <end position="303"/>
    </location>
</feature>
<evidence type="ECO:0000256" key="7">
    <source>
        <dbReference type="RuleBase" id="RU363032"/>
    </source>
</evidence>
<dbReference type="Pfam" id="PF19300">
    <property type="entry name" value="BPD_transp_1_N"/>
    <property type="match status" value="1"/>
</dbReference>
<dbReference type="AlphaFoldDB" id="A0A1Q2CPH0"/>
<evidence type="ECO:0000259" key="8">
    <source>
        <dbReference type="PROSITE" id="PS50928"/>
    </source>
</evidence>
<dbReference type="GO" id="GO:0005886">
    <property type="term" value="C:plasma membrane"/>
    <property type="evidence" value="ECO:0007669"/>
    <property type="project" value="UniProtKB-SubCell"/>
</dbReference>
<dbReference type="PANTHER" id="PTHR43163">
    <property type="entry name" value="DIPEPTIDE TRANSPORT SYSTEM PERMEASE PROTEIN DPPB-RELATED"/>
    <property type="match status" value="1"/>
</dbReference>
<dbReference type="InterPro" id="IPR035906">
    <property type="entry name" value="MetI-like_sf"/>
</dbReference>
<name>A0A1Q2CPH0_9ACTN</name>
<evidence type="ECO:0000256" key="2">
    <source>
        <dbReference type="ARBA" id="ARBA00022448"/>
    </source>
</evidence>
<dbReference type="InterPro" id="IPR045621">
    <property type="entry name" value="BPD_transp_1_N"/>
</dbReference>
<feature type="transmembrane region" description="Helical" evidence="7">
    <location>
        <begin position="99"/>
        <end position="122"/>
    </location>
</feature>
<feature type="transmembrane region" description="Helical" evidence="7">
    <location>
        <begin position="9"/>
        <end position="29"/>
    </location>
</feature>
<feature type="transmembrane region" description="Helical" evidence="7">
    <location>
        <begin position="280"/>
        <end position="299"/>
    </location>
</feature>
<dbReference type="PROSITE" id="PS50928">
    <property type="entry name" value="ABC_TM1"/>
    <property type="match status" value="1"/>
</dbReference>
<dbReference type="GO" id="GO:0055085">
    <property type="term" value="P:transmembrane transport"/>
    <property type="evidence" value="ECO:0007669"/>
    <property type="project" value="InterPro"/>
</dbReference>
<evidence type="ECO:0000256" key="1">
    <source>
        <dbReference type="ARBA" id="ARBA00004651"/>
    </source>
</evidence>
<protein>
    <submittedName>
        <fullName evidence="9">ABC transporter permease</fullName>
    </submittedName>
</protein>
<dbReference type="PANTHER" id="PTHR43163:SF6">
    <property type="entry name" value="DIPEPTIDE TRANSPORT SYSTEM PERMEASE PROTEIN DPPB-RELATED"/>
    <property type="match status" value="1"/>
</dbReference>
<dbReference type="Pfam" id="PF00528">
    <property type="entry name" value="BPD_transp_1"/>
    <property type="match status" value="1"/>
</dbReference>
<dbReference type="RefSeq" id="WP_077686345.1">
    <property type="nucleotide sequence ID" value="NZ_CP019606.1"/>
</dbReference>
<dbReference type="KEGG" id="tes:BW730_11460"/>
<comment type="subcellular location">
    <subcellularLocation>
        <location evidence="1 7">Cell membrane</location>
        <topology evidence="1 7">Multi-pass membrane protein</topology>
    </subcellularLocation>
</comment>
<accession>A0A1Q2CPH0</accession>
<organism evidence="9 10">
    <name type="scientific">Tessaracoccus aquimaris</name>
    <dbReference type="NCBI Taxonomy" id="1332264"/>
    <lineage>
        <taxon>Bacteria</taxon>
        <taxon>Bacillati</taxon>
        <taxon>Actinomycetota</taxon>
        <taxon>Actinomycetes</taxon>
        <taxon>Propionibacteriales</taxon>
        <taxon>Propionibacteriaceae</taxon>
        <taxon>Tessaracoccus</taxon>
    </lineage>
</organism>
<dbReference type="STRING" id="1332264.BW730_11460"/>
<dbReference type="EMBL" id="CP019606">
    <property type="protein sequence ID" value="AQP48011.1"/>
    <property type="molecule type" value="Genomic_DNA"/>
</dbReference>
<evidence type="ECO:0000313" key="9">
    <source>
        <dbReference type="EMBL" id="AQP48011.1"/>
    </source>
</evidence>
<dbReference type="Proteomes" id="UP000188145">
    <property type="component" value="Chromosome"/>
</dbReference>
<keyword evidence="4 7" id="KW-0812">Transmembrane</keyword>
<dbReference type="CDD" id="cd06261">
    <property type="entry name" value="TM_PBP2"/>
    <property type="match status" value="1"/>
</dbReference>
<gene>
    <name evidence="9" type="ORF">BW730_11460</name>
</gene>
<evidence type="ECO:0000256" key="3">
    <source>
        <dbReference type="ARBA" id="ARBA00022475"/>
    </source>
</evidence>
<dbReference type="SUPFAM" id="SSF161098">
    <property type="entry name" value="MetI-like"/>
    <property type="match status" value="1"/>
</dbReference>
<feature type="transmembrane region" description="Helical" evidence="7">
    <location>
        <begin position="238"/>
        <end position="260"/>
    </location>
</feature>
<dbReference type="OrthoDB" id="147688at2"/>
<keyword evidence="2 7" id="KW-0813">Transport</keyword>
<keyword evidence="6 7" id="KW-0472">Membrane</keyword>
<proteinExistence type="inferred from homology"/>